<dbReference type="AlphaFoldDB" id="A0A494Z2H9"/>
<proteinExistence type="predicted"/>
<keyword evidence="2" id="KW-1185">Reference proteome</keyword>
<protein>
    <submittedName>
        <fullName evidence="1">Uncharacterized protein</fullName>
    </submittedName>
</protein>
<dbReference type="Proteomes" id="UP000272238">
    <property type="component" value="Unassembled WGS sequence"/>
</dbReference>
<accession>A0A494Z2H9</accession>
<reference evidence="1 2" key="1">
    <citation type="journal article" date="2016" name="Antonie Van Leeuwenhoek">
        <title>Lysinibacillus endophyticus sp. nov., an indole-3-acetic acid producing endophytic bacterium isolated from corn root (Zea mays cv. Xinken-5).</title>
        <authorList>
            <person name="Yu J."/>
            <person name="Guan X."/>
            <person name="Liu C."/>
            <person name="Xiang W."/>
            <person name="Yu Z."/>
            <person name="Liu X."/>
            <person name="Wang G."/>
        </authorList>
    </citation>
    <scope>NUCLEOTIDE SEQUENCE [LARGE SCALE GENOMIC DNA]</scope>
    <source>
        <strain evidence="1 2">DSM 100506</strain>
    </source>
</reference>
<dbReference type="EMBL" id="RBZN01000019">
    <property type="protein sequence ID" value="RKQ16696.1"/>
    <property type="molecule type" value="Genomic_DNA"/>
</dbReference>
<name>A0A494Z2H9_9BACL</name>
<comment type="caution">
    <text evidence="1">The sequence shown here is derived from an EMBL/GenBank/DDBJ whole genome shotgun (WGS) entry which is preliminary data.</text>
</comment>
<dbReference type="RefSeq" id="WP_121214507.1">
    <property type="nucleotide sequence ID" value="NZ_JBBYAH010000001.1"/>
</dbReference>
<gene>
    <name evidence="1" type="ORF">D8M03_09360</name>
</gene>
<evidence type="ECO:0000313" key="2">
    <source>
        <dbReference type="Proteomes" id="UP000272238"/>
    </source>
</evidence>
<evidence type="ECO:0000313" key="1">
    <source>
        <dbReference type="EMBL" id="RKQ16696.1"/>
    </source>
</evidence>
<organism evidence="1 2">
    <name type="scientific">Ureibacillus endophyticus</name>
    <dbReference type="NCBI Taxonomy" id="1978490"/>
    <lineage>
        <taxon>Bacteria</taxon>
        <taxon>Bacillati</taxon>
        <taxon>Bacillota</taxon>
        <taxon>Bacilli</taxon>
        <taxon>Bacillales</taxon>
        <taxon>Caryophanaceae</taxon>
        <taxon>Ureibacillus</taxon>
    </lineage>
</organism>
<sequence>MFKRAILGTALALVILTVGFVQLADQPFKNVEASEIQQQIQKSSLQVRLEMLELSVMPTTAEEAVQTFAKAVKLRNGGCNMQSLLKRKKPELRRVSRKVIGLRAFQVHGLKHIKLFVKRN</sequence>